<dbReference type="PANTHER" id="PTHR31286:SF180">
    <property type="entry name" value="OS10G0362600 PROTEIN"/>
    <property type="match status" value="1"/>
</dbReference>
<dbReference type="InterPro" id="IPR040256">
    <property type="entry name" value="At4g02000-like"/>
</dbReference>
<feature type="compositionally biased region" description="Polar residues" evidence="1">
    <location>
        <begin position="122"/>
        <end position="132"/>
    </location>
</feature>
<feature type="region of interest" description="Disordered" evidence="1">
    <location>
        <begin position="87"/>
        <end position="132"/>
    </location>
</feature>
<feature type="compositionally biased region" description="Low complexity" evidence="1">
    <location>
        <begin position="182"/>
        <end position="206"/>
    </location>
</feature>
<accession>A0A2U1L0X7</accession>
<dbReference type="EMBL" id="PKPP01012272">
    <property type="protein sequence ID" value="PWA42653.1"/>
    <property type="molecule type" value="Genomic_DNA"/>
</dbReference>
<gene>
    <name evidence="2" type="ORF">CTI12_AA542700</name>
</gene>
<comment type="caution">
    <text evidence="2">The sequence shown here is derived from an EMBL/GenBank/DDBJ whole genome shotgun (WGS) entry which is preliminary data.</text>
</comment>
<proteinExistence type="predicted"/>
<evidence type="ECO:0000313" key="3">
    <source>
        <dbReference type="Proteomes" id="UP000245207"/>
    </source>
</evidence>
<dbReference type="AlphaFoldDB" id="A0A2U1L0X7"/>
<keyword evidence="3" id="KW-1185">Reference proteome</keyword>
<dbReference type="PANTHER" id="PTHR31286">
    <property type="entry name" value="GLYCINE-RICH CELL WALL STRUCTURAL PROTEIN 1.8-LIKE"/>
    <property type="match status" value="1"/>
</dbReference>
<sequence length="336" mass="37284">MDHMTTSICDKQYGRASFARVLVEIESSKPLVDSVELWYESLGKVLRLGVEYSWVPPRCEECKTFGHYYSECARKINVARAVNKDGDTVKSNDVKNGGSSSGAGNVGNDEGWKTAVNRRNSRGNGINAQGSLGGYQTRSGGYVSRSMDNNISNANVKLIRRRNLLRVNGTSGNVEAKKNVQKKNLGNKSGNRKGNSGNNGDNGSSKEVFGAKNVSMSNRFDVLGQDNVSNNIELWNEVKVQVTKACTSGVPILESVVKGWSEDMVKFYTEQWNNRVMMSGSREQQLEFKIKGLSNQISYLNRNINRNVKLNAAIRLKNLGVTNNLNKDASYRYLDR</sequence>
<organism evidence="2 3">
    <name type="scientific">Artemisia annua</name>
    <name type="common">Sweet wormwood</name>
    <dbReference type="NCBI Taxonomy" id="35608"/>
    <lineage>
        <taxon>Eukaryota</taxon>
        <taxon>Viridiplantae</taxon>
        <taxon>Streptophyta</taxon>
        <taxon>Embryophyta</taxon>
        <taxon>Tracheophyta</taxon>
        <taxon>Spermatophyta</taxon>
        <taxon>Magnoliopsida</taxon>
        <taxon>eudicotyledons</taxon>
        <taxon>Gunneridae</taxon>
        <taxon>Pentapetalae</taxon>
        <taxon>asterids</taxon>
        <taxon>campanulids</taxon>
        <taxon>Asterales</taxon>
        <taxon>Asteraceae</taxon>
        <taxon>Asteroideae</taxon>
        <taxon>Anthemideae</taxon>
        <taxon>Artemisiinae</taxon>
        <taxon>Artemisia</taxon>
    </lineage>
</organism>
<dbReference type="Proteomes" id="UP000245207">
    <property type="component" value="Unassembled WGS sequence"/>
</dbReference>
<feature type="region of interest" description="Disordered" evidence="1">
    <location>
        <begin position="169"/>
        <end position="208"/>
    </location>
</feature>
<protein>
    <recommendedName>
        <fullName evidence="4">Zinc knuckle CX2CX4HX4C</fullName>
    </recommendedName>
</protein>
<name>A0A2U1L0X7_ARTAN</name>
<evidence type="ECO:0000256" key="1">
    <source>
        <dbReference type="SAM" id="MobiDB-lite"/>
    </source>
</evidence>
<evidence type="ECO:0008006" key="4">
    <source>
        <dbReference type="Google" id="ProtNLM"/>
    </source>
</evidence>
<reference evidence="2 3" key="1">
    <citation type="journal article" date="2018" name="Mol. Plant">
        <title>The genome of Artemisia annua provides insight into the evolution of Asteraceae family and artemisinin biosynthesis.</title>
        <authorList>
            <person name="Shen Q."/>
            <person name="Zhang L."/>
            <person name="Liao Z."/>
            <person name="Wang S."/>
            <person name="Yan T."/>
            <person name="Shi P."/>
            <person name="Liu M."/>
            <person name="Fu X."/>
            <person name="Pan Q."/>
            <person name="Wang Y."/>
            <person name="Lv Z."/>
            <person name="Lu X."/>
            <person name="Zhang F."/>
            <person name="Jiang W."/>
            <person name="Ma Y."/>
            <person name="Chen M."/>
            <person name="Hao X."/>
            <person name="Li L."/>
            <person name="Tang Y."/>
            <person name="Lv G."/>
            <person name="Zhou Y."/>
            <person name="Sun X."/>
            <person name="Brodelius P.E."/>
            <person name="Rose J.K.C."/>
            <person name="Tang K."/>
        </authorList>
    </citation>
    <scope>NUCLEOTIDE SEQUENCE [LARGE SCALE GENOMIC DNA]</scope>
    <source>
        <strain evidence="3">cv. Huhao1</strain>
        <tissue evidence="2">Leaf</tissue>
    </source>
</reference>
<evidence type="ECO:0000313" key="2">
    <source>
        <dbReference type="EMBL" id="PWA42653.1"/>
    </source>
</evidence>